<comment type="catalytic activity">
    <reaction evidence="5">
        <text>N,N-dimethyl-1,4-phenylenediamine + anthranilate + 2 NAD(+) = 2-(4-dimethylaminophenyl)diazenylbenzoate + 2 NADH + 2 H(+)</text>
        <dbReference type="Rhea" id="RHEA:55872"/>
        <dbReference type="ChEBI" id="CHEBI:15378"/>
        <dbReference type="ChEBI" id="CHEBI:15783"/>
        <dbReference type="ChEBI" id="CHEBI:16567"/>
        <dbReference type="ChEBI" id="CHEBI:57540"/>
        <dbReference type="ChEBI" id="CHEBI:57945"/>
        <dbReference type="ChEBI" id="CHEBI:71579"/>
        <dbReference type="EC" id="1.7.1.17"/>
    </reaction>
    <physiologicalReaction direction="right-to-left" evidence="5">
        <dbReference type="Rhea" id="RHEA:55874"/>
    </physiologicalReaction>
</comment>
<comment type="subunit">
    <text evidence="6">Homodimer.</text>
</comment>
<dbReference type="EC" id="1.6.5.-" evidence="6"/>
<evidence type="ECO:0000256" key="5">
    <source>
        <dbReference type="ARBA" id="ARBA00048542"/>
    </source>
</evidence>
<dbReference type="GO" id="GO:0016652">
    <property type="term" value="F:oxidoreductase activity, acting on NAD(P)H as acceptor"/>
    <property type="evidence" value="ECO:0007669"/>
    <property type="project" value="UniProtKB-UniRule"/>
</dbReference>
<dbReference type="PANTHER" id="PTHR43741:SF4">
    <property type="entry name" value="FMN-DEPENDENT NADH:QUINONE OXIDOREDUCTASE"/>
    <property type="match status" value="1"/>
</dbReference>
<evidence type="ECO:0000256" key="6">
    <source>
        <dbReference type="HAMAP-Rule" id="MF_01216"/>
    </source>
</evidence>
<comment type="function">
    <text evidence="6">Quinone reductase that provides resistance to thiol-specific stress caused by electrophilic quinones.</text>
</comment>
<evidence type="ECO:0000313" key="9">
    <source>
        <dbReference type="Proteomes" id="UP000441336"/>
    </source>
</evidence>
<dbReference type="InterPro" id="IPR003680">
    <property type="entry name" value="Flavodoxin_fold"/>
</dbReference>
<dbReference type="EC" id="1.7.1.17" evidence="6"/>
<keyword evidence="1 6" id="KW-0285">Flavoprotein</keyword>
<keyword evidence="3 6" id="KW-0560">Oxidoreductase</keyword>
<comment type="catalytic activity">
    <reaction evidence="6">
        <text>2 a quinone + NADH + H(+) = 2 a 1,4-benzosemiquinone + NAD(+)</text>
        <dbReference type="Rhea" id="RHEA:65952"/>
        <dbReference type="ChEBI" id="CHEBI:15378"/>
        <dbReference type="ChEBI" id="CHEBI:57540"/>
        <dbReference type="ChEBI" id="CHEBI:57945"/>
        <dbReference type="ChEBI" id="CHEBI:132124"/>
        <dbReference type="ChEBI" id="CHEBI:134225"/>
    </reaction>
</comment>
<dbReference type="InterPro" id="IPR050104">
    <property type="entry name" value="FMN-dep_NADH:Q_OxRdtase_AzoR1"/>
</dbReference>
<comment type="cofactor">
    <cofactor evidence="6">
        <name>FMN</name>
        <dbReference type="ChEBI" id="CHEBI:58210"/>
    </cofactor>
    <text evidence="6">Binds 1 FMN per subunit.</text>
</comment>
<reference evidence="8 9" key="1">
    <citation type="submission" date="2019-12" db="EMBL/GenBank/DDBJ databases">
        <title>Hymenobacter sp. HMF4947 Genome sequencing and assembly.</title>
        <authorList>
            <person name="Kang H."/>
            <person name="Cha I."/>
            <person name="Kim H."/>
            <person name="Joh K."/>
        </authorList>
    </citation>
    <scope>NUCLEOTIDE SEQUENCE [LARGE SCALE GENOMIC DNA]</scope>
    <source>
        <strain evidence="8 9">HMF4947</strain>
    </source>
</reference>
<dbReference type="Pfam" id="PF02525">
    <property type="entry name" value="Flavodoxin_2"/>
    <property type="match status" value="1"/>
</dbReference>
<feature type="binding site" evidence="6">
    <location>
        <begin position="184"/>
        <end position="187"/>
    </location>
    <ligand>
        <name>FMN</name>
        <dbReference type="ChEBI" id="CHEBI:58210"/>
    </ligand>
</feature>
<dbReference type="InterPro" id="IPR023048">
    <property type="entry name" value="NADH:quinone_OxRdtase_FMN_depd"/>
</dbReference>
<evidence type="ECO:0000313" key="8">
    <source>
        <dbReference type="EMBL" id="MVN78263.1"/>
    </source>
</evidence>
<protein>
    <recommendedName>
        <fullName evidence="6">FMN dependent NADH:quinone oxidoreductase</fullName>
        <ecNumber evidence="6">1.6.5.-</ecNumber>
    </recommendedName>
    <alternativeName>
        <fullName evidence="6">Azo-dye reductase</fullName>
    </alternativeName>
    <alternativeName>
        <fullName evidence="6">FMN-dependent NADH-azo compound oxidoreductase</fullName>
    </alternativeName>
    <alternativeName>
        <fullName evidence="6">FMN-dependent NADH-azoreductase</fullName>
        <ecNumber evidence="6">1.7.1.17</ecNumber>
    </alternativeName>
</protein>
<evidence type="ECO:0000256" key="3">
    <source>
        <dbReference type="ARBA" id="ARBA00023002"/>
    </source>
</evidence>
<dbReference type="Gene3D" id="3.40.50.360">
    <property type="match status" value="1"/>
</dbReference>
<evidence type="ECO:0000256" key="2">
    <source>
        <dbReference type="ARBA" id="ARBA00022643"/>
    </source>
</evidence>
<keyword evidence="4 6" id="KW-0520">NAD</keyword>
<name>A0A7K1TIR5_9BACT</name>
<gene>
    <name evidence="6" type="primary">azoR</name>
    <name evidence="8" type="ORF">GO988_18185</name>
</gene>
<dbReference type="SUPFAM" id="SSF52218">
    <property type="entry name" value="Flavoproteins"/>
    <property type="match status" value="1"/>
</dbReference>
<dbReference type="GO" id="GO:0016655">
    <property type="term" value="F:oxidoreductase activity, acting on NAD(P)H, quinone or similar compound as acceptor"/>
    <property type="evidence" value="ECO:0007669"/>
    <property type="project" value="InterPro"/>
</dbReference>
<dbReference type="Proteomes" id="UP000441336">
    <property type="component" value="Unassembled WGS sequence"/>
</dbReference>
<dbReference type="AlphaFoldDB" id="A0A7K1TIR5"/>
<sequence length="252" mass="26777">MTAPCPTACGVLKLLSEVRRKPLGTGPIHNYFLFTGPRATVIFYLVNILHIISSPRKAASASIQLGNGIIEKLEAAYPGSTVKVHDLATTPFPHLEEAKLQSFFTPAESRSPEQQAAAKHSDDAIQEIKDADVIVIGAPLYNFGIPSTLKAWVDHIARAGITFRYTAGGPEGLITGKKVYVAMSSGGIYSEGPSAGYDFVAPYLKAVLGFLGITDVTVVRAEGLAIPGVQDTAVQKALDSVVIEALQTEEVL</sequence>
<feature type="binding site" evidence="6">
    <location>
        <begin position="60"/>
        <end position="62"/>
    </location>
    <ligand>
        <name>FMN</name>
        <dbReference type="ChEBI" id="CHEBI:58210"/>
    </ligand>
</feature>
<feature type="domain" description="Flavodoxin-like fold" evidence="7">
    <location>
        <begin position="47"/>
        <end position="239"/>
    </location>
</feature>
<accession>A0A7K1TIR5</accession>
<comment type="caution">
    <text evidence="6">Lacks conserved residue(s) required for the propagation of feature annotation.</text>
</comment>
<dbReference type="EMBL" id="WQKZ01000004">
    <property type="protein sequence ID" value="MVN78263.1"/>
    <property type="molecule type" value="Genomic_DNA"/>
</dbReference>
<feature type="binding site" evidence="6">
    <location>
        <position position="54"/>
    </location>
    <ligand>
        <name>FMN</name>
        <dbReference type="ChEBI" id="CHEBI:58210"/>
    </ligand>
</feature>
<keyword evidence="2 6" id="KW-0288">FMN</keyword>
<organism evidence="8 9">
    <name type="scientific">Hymenobacter ginkgonis</name>
    <dbReference type="NCBI Taxonomy" id="2682976"/>
    <lineage>
        <taxon>Bacteria</taxon>
        <taxon>Pseudomonadati</taxon>
        <taxon>Bacteroidota</taxon>
        <taxon>Cytophagia</taxon>
        <taxon>Cytophagales</taxon>
        <taxon>Hymenobacteraceae</taxon>
        <taxon>Hymenobacter</taxon>
    </lineage>
</organism>
<dbReference type="PANTHER" id="PTHR43741">
    <property type="entry name" value="FMN-DEPENDENT NADH-AZOREDUCTASE 1"/>
    <property type="match status" value="1"/>
</dbReference>
<comment type="caution">
    <text evidence="8">The sequence shown here is derived from an EMBL/GenBank/DDBJ whole genome shotgun (WGS) entry which is preliminary data.</text>
</comment>
<comment type="function">
    <text evidence="6">Also exhibits azoreductase activity. Catalyzes the reductive cleavage of the azo bond in aromatic azo compounds to the corresponding amines.</text>
</comment>
<dbReference type="GO" id="GO:0009055">
    <property type="term" value="F:electron transfer activity"/>
    <property type="evidence" value="ECO:0007669"/>
    <property type="project" value="UniProtKB-UniRule"/>
</dbReference>
<keyword evidence="9" id="KW-1185">Reference proteome</keyword>
<proteinExistence type="inferred from homology"/>
<dbReference type="InterPro" id="IPR029039">
    <property type="entry name" value="Flavoprotein-like_sf"/>
</dbReference>
<dbReference type="HAMAP" id="MF_01216">
    <property type="entry name" value="Azoreductase_type1"/>
    <property type="match status" value="1"/>
</dbReference>
<comment type="similarity">
    <text evidence="6">Belongs to the azoreductase type 1 family.</text>
</comment>
<dbReference type="GO" id="GO:0010181">
    <property type="term" value="F:FMN binding"/>
    <property type="evidence" value="ECO:0007669"/>
    <property type="project" value="UniProtKB-UniRule"/>
</dbReference>
<evidence type="ECO:0000256" key="1">
    <source>
        <dbReference type="ARBA" id="ARBA00022630"/>
    </source>
</evidence>
<evidence type="ECO:0000259" key="7">
    <source>
        <dbReference type="Pfam" id="PF02525"/>
    </source>
</evidence>
<evidence type="ECO:0000256" key="4">
    <source>
        <dbReference type="ARBA" id="ARBA00023027"/>
    </source>
</evidence>